<feature type="binding site" evidence="7">
    <location>
        <position position="261"/>
    </location>
    <ligand>
        <name>carbamoyl phosphate</name>
        <dbReference type="ChEBI" id="CHEBI:58228"/>
    </ligand>
</feature>
<dbReference type="Proteomes" id="UP001523234">
    <property type="component" value="Unassembled WGS sequence"/>
</dbReference>
<dbReference type="NCBIfam" id="TIGR00670">
    <property type="entry name" value="asp_carb_tr"/>
    <property type="match status" value="1"/>
</dbReference>
<comment type="catalytic activity">
    <reaction evidence="6 7">
        <text>carbamoyl phosphate + L-aspartate = N-carbamoyl-L-aspartate + phosphate + H(+)</text>
        <dbReference type="Rhea" id="RHEA:20013"/>
        <dbReference type="ChEBI" id="CHEBI:15378"/>
        <dbReference type="ChEBI" id="CHEBI:29991"/>
        <dbReference type="ChEBI" id="CHEBI:32814"/>
        <dbReference type="ChEBI" id="CHEBI:43474"/>
        <dbReference type="ChEBI" id="CHEBI:58228"/>
        <dbReference type="EC" id="2.1.3.2"/>
    </reaction>
</comment>
<accession>A0ABT0ZQR1</accession>
<dbReference type="RefSeq" id="WP_252443392.1">
    <property type="nucleotide sequence ID" value="NZ_JAMWYK010000004.1"/>
</dbReference>
<sequence length="309" mass="34435">MTQEKDCLDLSNKSVEEILELVALAEAYEAGQKPKALNKDVKVANLFFENSTRTVTSFQMAEHNLGLSRFDVNLAASSVKKGETLSDTLKTVEAIGMDIAVVRHSEDGWFDQVKQEGVKLALVNAGDGAGVHPSQTMLDLLTIKQEFGRFKGLKVMMVGDLSHSRVVNSDAHVFKKLGMGLTFAGPKEWWNDDLKHYGKYVELDDGIKEADVVMCLRVQNERLDDKEASSFSAEDYIKHYSVNEARAAMMKPTAIFMHPGPVNRDIEIESALVDGARSRIFKQMKNGVFARMALLTKVLEANEWMEDEA</sequence>
<dbReference type="GO" id="GO:0004070">
    <property type="term" value="F:aspartate carbamoyltransferase activity"/>
    <property type="evidence" value="ECO:0007669"/>
    <property type="project" value="UniProtKB-EC"/>
</dbReference>
<evidence type="ECO:0000313" key="10">
    <source>
        <dbReference type="EMBL" id="MCO0832334.1"/>
    </source>
</evidence>
<feature type="binding site" evidence="7">
    <location>
        <position position="54"/>
    </location>
    <ligand>
        <name>carbamoyl phosphate</name>
        <dbReference type="ChEBI" id="CHEBI:58228"/>
    </ligand>
</feature>
<dbReference type="PANTHER" id="PTHR45753:SF6">
    <property type="entry name" value="ASPARTATE CARBAMOYLTRANSFERASE"/>
    <property type="match status" value="1"/>
</dbReference>
<evidence type="ECO:0000313" key="11">
    <source>
        <dbReference type="Proteomes" id="UP001523234"/>
    </source>
</evidence>
<proteinExistence type="inferred from homology"/>
<feature type="binding site" evidence="7">
    <location>
        <position position="260"/>
    </location>
    <ligand>
        <name>carbamoyl phosphate</name>
        <dbReference type="ChEBI" id="CHEBI:58228"/>
    </ligand>
</feature>
<evidence type="ECO:0000259" key="9">
    <source>
        <dbReference type="Pfam" id="PF02729"/>
    </source>
</evidence>
<evidence type="ECO:0000256" key="4">
    <source>
        <dbReference type="ARBA" id="ARBA00022975"/>
    </source>
</evidence>
<feature type="binding site" evidence="7">
    <location>
        <position position="165"/>
    </location>
    <ligand>
        <name>L-aspartate</name>
        <dbReference type="ChEBI" id="CHEBI:29991"/>
    </ligand>
</feature>
<feature type="binding site" evidence="7">
    <location>
        <position position="217"/>
    </location>
    <ligand>
        <name>L-aspartate</name>
        <dbReference type="ChEBI" id="CHEBI:29991"/>
    </ligand>
</feature>
<feature type="domain" description="Aspartate/ornithine carbamoyltransferase Asp/Orn-binding" evidence="8">
    <location>
        <begin position="151"/>
        <end position="296"/>
    </location>
</feature>
<comment type="subunit">
    <text evidence="7">Heterododecamer (2C3:3R2) of six catalytic PyrB chains organized as two trimers (C3), and six regulatory PyrI chains organized as three dimers (R2).</text>
</comment>
<evidence type="ECO:0000256" key="2">
    <source>
        <dbReference type="ARBA" id="ARBA00008896"/>
    </source>
</evidence>
<comment type="similarity">
    <text evidence="2 7">Belongs to the aspartate/ornithine carbamoyltransferase superfamily. ATCase family.</text>
</comment>
<protein>
    <recommendedName>
        <fullName evidence="7">Aspartate carbamoyltransferase</fullName>
        <ecNumber evidence="7">2.1.3.2</ecNumber>
    </recommendedName>
    <alternativeName>
        <fullName evidence="7">Aspartate transcarbamylase</fullName>
        <shortName evidence="7">ATCase</shortName>
    </alternativeName>
</protein>
<evidence type="ECO:0000256" key="3">
    <source>
        <dbReference type="ARBA" id="ARBA00022679"/>
    </source>
</evidence>
<dbReference type="InterPro" id="IPR036901">
    <property type="entry name" value="Asp/Orn_carbamoylTrfase_sf"/>
</dbReference>
<evidence type="ECO:0000256" key="1">
    <source>
        <dbReference type="ARBA" id="ARBA00004852"/>
    </source>
</evidence>
<feature type="binding site" evidence="7">
    <location>
        <position position="103"/>
    </location>
    <ligand>
        <name>carbamoyl phosphate</name>
        <dbReference type="ChEBI" id="CHEBI:58228"/>
    </ligand>
</feature>
<dbReference type="PRINTS" id="PR00101">
    <property type="entry name" value="ATCASE"/>
</dbReference>
<dbReference type="HAMAP" id="MF_00001">
    <property type="entry name" value="Asp_carb_tr"/>
    <property type="match status" value="1"/>
</dbReference>
<feature type="binding site" evidence="7">
    <location>
        <position position="135"/>
    </location>
    <ligand>
        <name>carbamoyl phosphate</name>
        <dbReference type="ChEBI" id="CHEBI:58228"/>
    </ligand>
</feature>
<dbReference type="InterPro" id="IPR002082">
    <property type="entry name" value="Asp_carbamoyltransf"/>
</dbReference>
<organism evidence="10 11">
    <name type="scientific">Fructobacillus apis</name>
    <dbReference type="NCBI Taxonomy" id="2935017"/>
    <lineage>
        <taxon>Bacteria</taxon>
        <taxon>Bacillati</taxon>
        <taxon>Bacillota</taxon>
        <taxon>Bacilli</taxon>
        <taxon>Lactobacillales</taxon>
        <taxon>Lactobacillaceae</taxon>
        <taxon>Fructobacillus</taxon>
    </lineage>
</organism>
<feature type="binding site" evidence="7">
    <location>
        <position position="53"/>
    </location>
    <ligand>
        <name>carbamoyl phosphate</name>
        <dbReference type="ChEBI" id="CHEBI:58228"/>
    </ligand>
</feature>
<dbReference type="Pfam" id="PF00185">
    <property type="entry name" value="OTCace"/>
    <property type="match status" value="1"/>
</dbReference>
<feature type="binding site" evidence="7">
    <location>
        <position position="81"/>
    </location>
    <ligand>
        <name>L-aspartate</name>
        <dbReference type="ChEBI" id="CHEBI:29991"/>
    </ligand>
</feature>
<reference evidence="10 11" key="1">
    <citation type="submission" date="2022-06" db="EMBL/GenBank/DDBJ databases">
        <title>Fructobacillus taiwanensis sp. nov., isolated from the honeybee.</title>
        <authorList>
            <person name="Chen Y.-S."/>
            <person name="Wang L.-T."/>
            <person name="Lee Y.-S."/>
            <person name="Chang Y.-C."/>
            <person name="Wu H.-C."/>
            <person name="Liao C.-Y."/>
            <person name="Chen W.-H."/>
            <person name="Deng J.-N."/>
            <person name="Wang Y.-H."/>
        </authorList>
    </citation>
    <scope>NUCLEOTIDE SEQUENCE [LARGE SCALE GENOMIC DNA]</scope>
    <source>
        <strain evidence="10 11">W13</strain>
    </source>
</reference>
<evidence type="ECO:0000256" key="7">
    <source>
        <dbReference type="HAMAP-Rule" id="MF_00001"/>
    </source>
</evidence>
<keyword evidence="11" id="KW-1185">Reference proteome</keyword>
<feature type="domain" description="Aspartate/ornithine carbamoyltransferase carbamoyl-P binding" evidence="9">
    <location>
        <begin position="5"/>
        <end position="145"/>
    </location>
</feature>
<keyword evidence="3 7" id="KW-0808">Transferase</keyword>
<name>A0ABT0ZQR1_9LACO</name>
<dbReference type="NCBIfam" id="NF002032">
    <property type="entry name" value="PRK00856.1"/>
    <property type="match status" value="1"/>
</dbReference>
<dbReference type="EC" id="2.1.3.2" evidence="7"/>
<comment type="function">
    <text evidence="5 7">Catalyzes the condensation of carbamoyl phosphate and aspartate to form carbamoyl aspartate and inorganic phosphate, the committed step in the de novo pyrimidine nucleotide biosynthesis pathway.</text>
</comment>
<gene>
    <name evidence="7" type="primary">pyrB</name>
    <name evidence="10" type="ORF">NFX39_04415</name>
</gene>
<dbReference type="Gene3D" id="3.40.50.1370">
    <property type="entry name" value="Aspartate/ornithine carbamoyltransferase"/>
    <property type="match status" value="2"/>
</dbReference>
<dbReference type="InterPro" id="IPR006132">
    <property type="entry name" value="Asp/Orn_carbamoyltranf_P-bd"/>
</dbReference>
<comment type="caution">
    <text evidence="10">The sequence shown here is derived from an EMBL/GenBank/DDBJ whole genome shotgun (WGS) entry which is preliminary data.</text>
</comment>
<keyword evidence="4 7" id="KW-0665">Pyrimidine biosynthesis</keyword>
<dbReference type="InterPro" id="IPR006131">
    <property type="entry name" value="Asp_carbamoyltransf_Asp/Orn-bd"/>
</dbReference>
<dbReference type="PRINTS" id="PR00100">
    <property type="entry name" value="AOTCASE"/>
</dbReference>
<dbReference type="PANTHER" id="PTHR45753">
    <property type="entry name" value="ORNITHINE CARBAMOYLTRANSFERASE, MITOCHONDRIAL"/>
    <property type="match status" value="1"/>
</dbReference>
<evidence type="ECO:0000256" key="6">
    <source>
        <dbReference type="ARBA" id="ARBA00048859"/>
    </source>
</evidence>
<dbReference type="InterPro" id="IPR006130">
    <property type="entry name" value="Asp/Orn_carbamoylTrfase"/>
</dbReference>
<comment type="pathway">
    <text evidence="1 7">Pyrimidine metabolism; UMP biosynthesis via de novo pathway; (S)-dihydroorotate from bicarbonate: step 2/3.</text>
</comment>
<feature type="binding site" evidence="7">
    <location>
        <position position="132"/>
    </location>
    <ligand>
        <name>carbamoyl phosphate</name>
        <dbReference type="ChEBI" id="CHEBI:58228"/>
    </ligand>
</feature>
<dbReference type="PROSITE" id="PS00097">
    <property type="entry name" value="CARBAMOYLTRANSFERASE"/>
    <property type="match status" value="1"/>
</dbReference>
<evidence type="ECO:0000256" key="5">
    <source>
        <dbReference type="ARBA" id="ARBA00043884"/>
    </source>
</evidence>
<evidence type="ECO:0000259" key="8">
    <source>
        <dbReference type="Pfam" id="PF00185"/>
    </source>
</evidence>
<dbReference type="SUPFAM" id="SSF53671">
    <property type="entry name" value="Aspartate/ornithine carbamoyltransferase"/>
    <property type="match status" value="1"/>
</dbReference>
<dbReference type="EMBL" id="JAMWYK010000004">
    <property type="protein sequence ID" value="MCO0832334.1"/>
    <property type="molecule type" value="Genomic_DNA"/>
</dbReference>
<dbReference type="Pfam" id="PF02729">
    <property type="entry name" value="OTCace_N"/>
    <property type="match status" value="1"/>
</dbReference>